<dbReference type="RefSeq" id="WP_264243435.1">
    <property type="nucleotide sequence ID" value="NZ_CP107567.1"/>
</dbReference>
<reference evidence="1" key="1">
    <citation type="submission" date="2022-10" db="EMBL/GenBank/DDBJ databases">
        <title>Cytochrome P450 Catalyzes Benzene Ring Formation in the Biosynthesis of Trialkyl-Substituted Aromatic Polyketides.</title>
        <authorList>
            <person name="Zhao E."/>
            <person name="Ge H."/>
        </authorList>
    </citation>
    <scope>NUCLEOTIDE SEQUENCE</scope>
    <source>
        <strain evidence="1">NA0869</strain>
    </source>
</reference>
<evidence type="ECO:0008006" key="3">
    <source>
        <dbReference type="Google" id="ProtNLM"/>
    </source>
</evidence>
<dbReference type="EMBL" id="CP107567">
    <property type="protein sequence ID" value="UYQ62197.1"/>
    <property type="molecule type" value="Genomic_DNA"/>
</dbReference>
<gene>
    <name evidence="1" type="ORF">OGH68_12360</name>
</gene>
<evidence type="ECO:0000313" key="1">
    <source>
        <dbReference type="EMBL" id="UYQ62197.1"/>
    </source>
</evidence>
<dbReference type="Proteomes" id="UP001163878">
    <property type="component" value="Chromosome"/>
</dbReference>
<evidence type="ECO:0000313" key="2">
    <source>
        <dbReference type="Proteomes" id="UP001163878"/>
    </source>
</evidence>
<name>A0ABY6I888_STRPE</name>
<keyword evidence="2" id="KW-1185">Reference proteome</keyword>
<sequence>MNGSPPDRVRLLPWTGPEGKPCYVIGDGTGPVSRVADAVESVQLGMAGDLLDHAAEMLADRRVTYGELHFLAARLSESLRDVRRVAESRREGGGPDRPW</sequence>
<organism evidence="1 2">
    <name type="scientific">Streptomyces peucetius</name>
    <dbReference type="NCBI Taxonomy" id="1950"/>
    <lineage>
        <taxon>Bacteria</taxon>
        <taxon>Bacillati</taxon>
        <taxon>Actinomycetota</taxon>
        <taxon>Actinomycetes</taxon>
        <taxon>Kitasatosporales</taxon>
        <taxon>Streptomycetaceae</taxon>
        <taxon>Streptomyces</taxon>
    </lineage>
</organism>
<accession>A0ABY6I888</accession>
<protein>
    <recommendedName>
        <fullName evidence="3">ANTAR domain-containing protein</fullName>
    </recommendedName>
</protein>
<proteinExistence type="predicted"/>